<reference evidence="2 3" key="1">
    <citation type="submission" date="2015-08" db="EMBL/GenBank/DDBJ databases">
        <authorList>
            <person name="Babu N.S."/>
            <person name="Beckwith C.J."/>
            <person name="Beseler K.G."/>
            <person name="Brison A."/>
            <person name="Carone J.V."/>
            <person name="Caskin T.P."/>
            <person name="Diamond M."/>
            <person name="Durham M.E."/>
            <person name="Foxe J.M."/>
            <person name="Go M."/>
            <person name="Henderson B.A."/>
            <person name="Jones I.B."/>
            <person name="McGettigan J.A."/>
            <person name="Micheletti S.J."/>
            <person name="Nasrallah M.E."/>
            <person name="Ortiz D."/>
            <person name="Piller C.R."/>
            <person name="Privatt S.R."/>
            <person name="Schneider S.L."/>
            <person name="Sharp S."/>
            <person name="Smith T.C."/>
            <person name="Stanton J.D."/>
            <person name="Ullery H.E."/>
            <person name="Wilson R.J."/>
            <person name="Serrano M.G."/>
            <person name="Buck G."/>
            <person name="Lee V."/>
            <person name="Wang Y."/>
            <person name="Carvalho R."/>
            <person name="Voegtly L."/>
            <person name="Shi R."/>
            <person name="Duckworth R."/>
            <person name="Johnson A."/>
            <person name="Loviza R."/>
            <person name="Walstead R."/>
            <person name="Shah Z."/>
            <person name="Kiflezghi M."/>
            <person name="Wade K."/>
            <person name="Ball S.L."/>
            <person name="Bradley K.W."/>
            <person name="Asai D.J."/>
            <person name="Bowman C.A."/>
            <person name="Russell D.A."/>
            <person name="Pope W.H."/>
            <person name="Jacobs-Sera D."/>
            <person name="Hendrix R.W."/>
            <person name="Hatfull G.F."/>
        </authorList>
    </citation>
    <scope>NUCLEOTIDE SEQUENCE [LARGE SCALE GENOMIC DNA]</scope>
    <source>
        <strain evidence="2 3">DSM 27648</strain>
    </source>
</reference>
<dbReference type="Proteomes" id="UP000064967">
    <property type="component" value="Chromosome"/>
</dbReference>
<name>A0A0K1QEM8_9BACT</name>
<gene>
    <name evidence="2" type="ORF">AKJ09_10790</name>
</gene>
<dbReference type="EMBL" id="CP012333">
    <property type="protein sequence ID" value="AKV04127.1"/>
    <property type="molecule type" value="Genomic_DNA"/>
</dbReference>
<dbReference type="OrthoDB" id="5502155at2"/>
<feature type="coiled-coil region" evidence="1">
    <location>
        <begin position="72"/>
        <end position="99"/>
    </location>
</feature>
<organism evidence="2 3">
    <name type="scientific">Labilithrix luteola</name>
    <dbReference type="NCBI Taxonomy" id="1391654"/>
    <lineage>
        <taxon>Bacteria</taxon>
        <taxon>Pseudomonadati</taxon>
        <taxon>Myxococcota</taxon>
        <taxon>Polyangia</taxon>
        <taxon>Polyangiales</taxon>
        <taxon>Labilitrichaceae</taxon>
        <taxon>Labilithrix</taxon>
    </lineage>
</organism>
<evidence type="ECO:0000256" key="1">
    <source>
        <dbReference type="SAM" id="Coils"/>
    </source>
</evidence>
<dbReference type="KEGG" id="llu:AKJ09_10790"/>
<protein>
    <submittedName>
        <fullName evidence="2">Uncharacterized protein</fullName>
    </submittedName>
</protein>
<evidence type="ECO:0000313" key="2">
    <source>
        <dbReference type="EMBL" id="AKV04127.1"/>
    </source>
</evidence>
<evidence type="ECO:0000313" key="3">
    <source>
        <dbReference type="Proteomes" id="UP000064967"/>
    </source>
</evidence>
<keyword evidence="1" id="KW-0175">Coiled coil</keyword>
<dbReference type="RefSeq" id="WP_146654784.1">
    <property type="nucleotide sequence ID" value="NZ_CP012333.1"/>
</dbReference>
<keyword evidence="3" id="KW-1185">Reference proteome</keyword>
<dbReference type="STRING" id="1391654.AKJ09_10790"/>
<proteinExistence type="predicted"/>
<accession>A0A0K1QEM8</accession>
<dbReference type="AlphaFoldDB" id="A0A0K1QEM8"/>
<sequence length="305" mass="34561">MTADLYRDAWVGIRARLAELSVRVREREAEVTEDFWESLEPNVRGELGAMREALEIVYAESASPASFEFEQLARAEQLLANYLEELERLIRQLPAVEAEWCALPDEVPDPPSGRDSWTLYLPTDEEMSELVRSFTTTVRERDRTADIITDNRRSCLARFHDRGAPFTLRATAHTNGKGQIIEVGMWLMTSVPRAMPKLVVRHETLALSFGKAIGLKHEVEVGEPSFDGLFLIQAAKETVTRLLVPSIRTLLMTLARFDVPTLEIDPRARTASLQWRFEPSSVALDAAVRVLANIREARAEVRFKK</sequence>